<evidence type="ECO:0000256" key="3">
    <source>
        <dbReference type="ARBA" id="ARBA00022475"/>
    </source>
</evidence>
<feature type="transmembrane region" description="Helical" evidence="10">
    <location>
        <begin position="108"/>
        <end position="134"/>
    </location>
</feature>
<organism evidence="12">
    <name type="scientific">Streptomyces sp. R35</name>
    <dbReference type="NCBI Taxonomy" id="3238630"/>
    <lineage>
        <taxon>Bacteria</taxon>
        <taxon>Bacillati</taxon>
        <taxon>Actinomycetota</taxon>
        <taxon>Actinomycetes</taxon>
        <taxon>Kitasatosporales</taxon>
        <taxon>Streptomycetaceae</taxon>
        <taxon>Streptomyces</taxon>
    </lineage>
</organism>
<gene>
    <name evidence="12" type="ORF">AB5J50_40100</name>
</gene>
<evidence type="ECO:0000256" key="7">
    <source>
        <dbReference type="ARBA" id="ARBA00023065"/>
    </source>
</evidence>
<feature type="transmembrane region" description="Helical" evidence="10">
    <location>
        <begin position="373"/>
        <end position="394"/>
    </location>
</feature>
<feature type="transmembrane region" description="Helical" evidence="10">
    <location>
        <begin position="264"/>
        <end position="285"/>
    </location>
</feature>
<feature type="transmembrane region" description="Helical" evidence="10">
    <location>
        <begin position="80"/>
        <end position="102"/>
    </location>
</feature>
<keyword evidence="3 10" id="KW-1003">Cell membrane</keyword>
<evidence type="ECO:0000256" key="10">
    <source>
        <dbReference type="RuleBase" id="RU366002"/>
    </source>
</evidence>
<evidence type="ECO:0000256" key="4">
    <source>
        <dbReference type="ARBA" id="ARBA00022692"/>
    </source>
</evidence>
<dbReference type="GO" id="GO:0051453">
    <property type="term" value="P:regulation of intracellular pH"/>
    <property type="evidence" value="ECO:0007669"/>
    <property type="project" value="TreeGrafter"/>
</dbReference>
<dbReference type="AlphaFoldDB" id="A0AB39SHE6"/>
<keyword evidence="10" id="KW-0050">Antiport</keyword>
<dbReference type="InterPro" id="IPR018422">
    <property type="entry name" value="Cation/H_exchanger_CPA1"/>
</dbReference>
<protein>
    <submittedName>
        <fullName evidence="12">Na+/H+ antiporter</fullName>
    </submittedName>
</protein>
<dbReference type="RefSeq" id="WP_369263568.1">
    <property type="nucleotide sequence ID" value="NZ_CP163440.1"/>
</dbReference>
<dbReference type="NCBIfam" id="TIGR00831">
    <property type="entry name" value="a_cpa1"/>
    <property type="match status" value="1"/>
</dbReference>
<dbReference type="InterPro" id="IPR038770">
    <property type="entry name" value="Na+/solute_symporter_sf"/>
</dbReference>
<feature type="transmembrane region" description="Helical" evidence="10">
    <location>
        <begin position="179"/>
        <end position="195"/>
    </location>
</feature>
<sequence>MTEVLLLVVPVTLLAVVVRRMEVSAPVSLVLAGLLTSFVPGVPDYHLDPHLVLFLFIPPMVYSEACESSFLSFRANARPIALLSVGLVLFTTALVALVAHTVVPGMSWPVAFVLGALLGPTDVVAAVSVARRLGLPRRLVRIMVAESLFNDSTGLTAYRITVTIVAGGGFSLIDGIRDFVLVCSGGLVLGLLIAWPVRRLQCWLGDAVAHTAVSLLVPFVTYALAEYLHASGVLAVLAAGLYLGHHSNRASHAARLQEQASWKLIVFLLESLVFALIGLQLRPVVRALDDTPLWSLLWYAAAVSLTVMLGRFLWVFPATYLPRRLSRRLRARDPSPPWQLPAALSWAGIRGVVSLAAAFALPDDMPHRELVLFLTFSVTLSTLFVQGLGFPAFVRRLGLAGRGGEHDDHLAEAKAQEEAARHAQHRLEELVAGEHQHCPQHVVLRLREVAEYRRVAAWERLRDGGRPGTHSPAAAYQLLRREMLTAEREAFIAMRDQGRLDDEVVRQVVHQLDFEEAALSRDLHL</sequence>
<feature type="transmembrane region" description="Helical" evidence="10">
    <location>
        <begin position="227"/>
        <end position="244"/>
    </location>
</feature>
<comment type="caution">
    <text evidence="10">Lacks conserved residue(s) required for the propagation of feature annotation.</text>
</comment>
<evidence type="ECO:0000256" key="8">
    <source>
        <dbReference type="ARBA" id="ARBA00023136"/>
    </source>
</evidence>
<keyword evidence="8 10" id="KW-0472">Membrane</keyword>
<dbReference type="Pfam" id="PF00999">
    <property type="entry name" value="Na_H_Exchanger"/>
    <property type="match status" value="1"/>
</dbReference>
<evidence type="ECO:0000256" key="5">
    <source>
        <dbReference type="ARBA" id="ARBA00022989"/>
    </source>
</evidence>
<dbReference type="Gene3D" id="1.20.1530.20">
    <property type="match status" value="1"/>
</dbReference>
<dbReference type="GO" id="GO:0015386">
    <property type="term" value="F:potassium:proton antiporter activity"/>
    <property type="evidence" value="ECO:0007669"/>
    <property type="project" value="TreeGrafter"/>
</dbReference>
<name>A0AB39SHE6_9ACTN</name>
<dbReference type="GO" id="GO:0005886">
    <property type="term" value="C:plasma membrane"/>
    <property type="evidence" value="ECO:0007669"/>
    <property type="project" value="UniProtKB-SubCell"/>
</dbReference>
<dbReference type="GO" id="GO:0098719">
    <property type="term" value="P:sodium ion import across plasma membrane"/>
    <property type="evidence" value="ECO:0007669"/>
    <property type="project" value="TreeGrafter"/>
</dbReference>
<evidence type="ECO:0000256" key="2">
    <source>
        <dbReference type="ARBA" id="ARBA00022448"/>
    </source>
</evidence>
<feature type="transmembrane region" description="Helical" evidence="10">
    <location>
        <begin position="342"/>
        <end position="361"/>
    </location>
</feature>
<keyword evidence="7 10" id="KW-0406">Ion transport</keyword>
<dbReference type="PANTHER" id="PTHR10110:SF86">
    <property type="entry name" value="SODIUM_HYDROGEN EXCHANGER 7"/>
    <property type="match status" value="1"/>
</dbReference>
<dbReference type="GO" id="GO:0015385">
    <property type="term" value="F:sodium:proton antiporter activity"/>
    <property type="evidence" value="ECO:0007669"/>
    <property type="project" value="InterPro"/>
</dbReference>
<feature type="transmembrane region" description="Helical" evidence="10">
    <location>
        <begin position="297"/>
        <end position="321"/>
    </location>
</feature>
<reference evidence="12" key="1">
    <citation type="submission" date="2024-07" db="EMBL/GenBank/DDBJ databases">
        <authorList>
            <person name="Yu S.T."/>
        </authorList>
    </citation>
    <scope>NUCLEOTIDE SEQUENCE</scope>
    <source>
        <strain evidence="12">R35</strain>
    </source>
</reference>
<feature type="domain" description="Cation/H+ exchanger transmembrane" evidence="11">
    <location>
        <begin position="11"/>
        <end position="395"/>
    </location>
</feature>
<evidence type="ECO:0000256" key="1">
    <source>
        <dbReference type="ARBA" id="ARBA00004651"/>
    </source>
</evidence>
<evidence type="ECO:0000256" key="9">
    <source>
        <dbReference type="ARBA" id="ARBA00023201"/>
    </source>
</evidence>
<dbReference type="InterPro" id="IPR006153">
    <property type="entry name" value="Cation/H_exchanger_TM"/>
</dbReference>
<evidence type="ECO:0000256" key="6">
    <source>
        <dbReference type="ARBA" id="ARBA00023053"/>
    </source>
</evidence>
<dbReference type="PANTHER" id="PTHR10110">
    <property type="entry name" value="SODIUM/HYDROGEN EXCHANGER"/>
    <property type="match status" value="1"/>
</dbReference>
<comment type="similarity">
    <text evidence="10">Belongs to the monovalent cation:proton antiporter 1 (CPA1) transporter (TC 2.A.36) family.</text>
</comment>
<comment type="function">
    <text evidence="10">Na(+)/H(+) antiporter that extrudes sodium in exchange for external protons.</text>
</comment>
<keyword evidence="6 10" id="KW-0915">Sodium</keyword>
<evidence type="ECO:0000259" key="11">
    <source>
        <dbReference type="Pfam" id="PF00999"/>
    </source>
</evidence>
<keyword evidence="9 10" id="KW-0739">Sodium transport</keyword>
<keyword evidence="4 10" id="KW-0812">Transmembrane</keyword>
<dbReference type="InterPro" id="IPR004705">
    <property type="entry name" value="Cation/H_exchanger_CPA1_bac"/>
</dbReference>
<keyword evidence="5 10" id="KW-1133">Transmembrane helix</keyword>
<proteinExistence type="inferred from homology"/>
<accession>A0AB39SHE6</accession>
<feature type="transmembrane region" description="Helical" evidence="10">
    <location>
        <begin position="51"/>
        <end position="73"/>
    </location>
</feature>
<comment type="subcellular location">
    <subcellularLocation>
        <location evidence="1 10">Cell membrane</location>
        <topology evidence="1 10">Multi-pass membrane protein</topology>
    </subcellularLocation>
</comment>
<keyword evidence="2 10" id="KW-0813">Transport</keyword>
<evidence type="ECO:0000313" key="12">
    <source>
        <dbReference type="EMBL" id="XDQ66569.1"/>
    </source>
</evidence>
<dbReference type="EMBL" id="CP163440">
    <property type="protein sequence ID" value="XDQ66569.1"/>
    <property type="molecule type" value="Genomic_DNA"/>
</dbReference>